<feature type="region of interest" description="Disordered" evidence="6">
    <location>
        <begin position="1188"/>
        <end position="1326"/>
    </location>
</feature>
<keyword evidence="5" id="KW-0648">Protein biosynthesis</keyword>
<dbReference type="InterPro" id="IPR016024">
    <property type="entry name" value="ARM-type_fold"/>
</dbReference>
<dbReference type="GO" id="GO:0003743">
    <property type="term" value="F:translation initiation factor activity"/>
    <property type="evidence" value="ECO:0007669"/>
    <property type="project" value="UniProtKB-KW"/>
</dbReference>
<evidence type="ECO:0000259" key="8">
    <source>
        <dbReference type="PROSITE" id="PS51366"/>
    </source>
</evidence>
<evidence type="ECO:0000256" key="6">
    <source>
        <dbReference type="SAM" id="MobiDB-lite"/>
    </source>
</evidence>
<feature type="compositionally biased region" description="Polar residues" evidence="6">
    <location>
        <begin position="794"/>
        <end position="813"/>
    </location>
</feature>
<dbReference type="SMART" id="SM00543">
    <property type="entry name" value="MIF4G"/>
    <property type="match status" value="1"/>
</dbReference>
<dbReference type="GO" id="GO:0003729">
    <property type="term" value="F:mRNA binding"/>
    <property type="evidence" value="ECO:0007669"/>
    <property type="project" value="TreeGrafter"/>
</dbReference>
<dbReference type="GO" id="GO:0016281">
    <property type="term" value="C:eukaryotic translation initiation factor 4F complex"/>
    <property type="evidence" value="ECO:0007669"/>
    <property type="project" value="TreeGrafter"/>
</dbReference>
<feature type="domain" description="MI" evidence="8">
    <location>
        <begin position="1327"/>
        <end position="1449"/>
    </location>
</feature>
<feature type="region of interest" description="Disordered" evidence="6">
    <location>
        <begin position="1"/>
        <end position="40"/>
    </location>
</feature>
<keyword evidence="4" id="KW-0810">Translation regulation</keyword>
<feature type="region of interest" description="Disordered" evidence="6">
    <location>
        <begin position="436"/>
        <end position="680"/>
    </location>
</feature>
<feature type="compositionally biased region" description="Polar residues" evidence="6">
    <location>
        <begin position="439"/>
        <end position="451"/>
    </location>
</feature>
<dbReference type="SMART" id="SM00544">
    <property type="entry name" value="MA3"/>
    <property type="match status" value="1"/>
</dbReference>
<feature type="compositionally biased region" description="Gly residues" evidence="6">
    <location>
        <begin position="1194"/>
        <end position="1214"/>
    </location>
</feature>
<feature type="region of interest" description="Disordered" evidence="6">
    <location>
        <begin position="76"/>
        <end position="101"/>
    </location>
</feature>
<feature type="compositionally biased region" description="Polar residues" evidence="6">
    <location>
        <begin position="517"/>
        <end position="540"/>
    </location>
</feature>
<feature type="region of interest" description="Disordered" evidence="6">
    <location>
        <begin position="246"/>
        <end position="276"/>
    </location>
</feature>
<feature type="compositionally biased region" description="Low complexity" evidence="6">
    <location>
        <begin position="1125"/>
        <end position="1134"/>
    </location>
</feature>
<comment type="caution">
    <text evidence="9">The sequence shown here is derived from an EMBL/GenBank/DDBJ whole genome shotgun (WGS) entry which is preliminary data.</text>
</comment>
<accession>A0AAN8JI70</accession>
<dbReference type="FunFam" id="1.25.40.180:FF:000003">
    <property type="entry name" value="Putative eukaryotic translation initiation factor 4 gamma 1"/>
    <property type="match status" value="1"/>
</dbReference>
<feature type="compositionally biased region" description="Polar residues" evidence="6">
    <location>
        <begin position="487"/>
        <end position="510"/>
    </location>
</feature>
<feature type="compositionally biased region" description="Basic and acidic residues" evidence="6">
    <location>
        <begin position="635"/>
        <end position="655"/>
    </location>
</feature>
<feature type="region of interest" description="Disordered" evidence="6">
    <location>
        <begin position="1121"/>
        <end position="1172"/>
    </location>
</feature>
<feature type="compositionally biased region" description="Low complexity" evidence="6">
    <location>
        <begin position="452"/>
        <end position="468"/>
    </location>
</feature>
<feature type="region of interest" description="Disordered" evidence="6">
    <location>
        <begin position="401"/>
        <end position="424"/>
    </location>
</feature>
<feature type="compositionally biased region" description="Polar residues" evidence="6">
    <location>
        <begin position="1289"/>
        <end position="1299"/>
    </location>
</feature>
<feature type="compositionally biased region" description="Polar residues" evidence="6">
    <location>
        <begin position="290"/>
        <end position="304"/>
    </location>
</feature>
<sequence length="1684" mass="186508">MNVPKGKASVSPPVQITQTQARNIAGPPRGQTPPTRGDFNNIVDSQANYIQQGFAVPASLPHDMNKQAVASGHIPQQGIPQQPGIFTPGIRPPQPYYTQSQQAPNMRSTRPYMASPSQANQQPMYPMMYMNQTSNFPSTGLMYQPQQQVLGYTPQGQRMTNPQYAISPHNVQQQFQQFQPSQQYAPNNTQQYLYFQQQQQQQSQPIPVAQPRPPIPTQTVPAKRERNPITIVDPNTQKDVTDEILHHKSTPPSGSGTPVSFPVMSQTQASPSPPQQNEICAQFASQVAATLRHNSTKQQSSTPPSVMDASSPPTGTIIPADEQQEIFEPCVDDVGTIIPGETSVDPPPINTDKVPIQSDMKEPAVQFDTNEYNVNIAPPAPKIVPVPKTVSVSAAELYTNKELPSGEPEPVPKVSGSPKTASVSAVLTPDVSEFKPASFTANKGNQNTQKASISVGSSQKQSVSVSVSPTKDTVTQPTSVPEVKSQKPVTVTASAPVQPSPVITASPVSTENKDLKSTPTNLKSTPTNLKSTPTNVSATEESVKVPASVKTPASVKAAPLPVKSVPSPAPVVPTVAEKEVEKSKPVDLKPKIEKTEEKTDKIKNGSVSKEVTQERPDTTTQTTTATKQDPESSEEVQKPTETKPKDAEEPVKPVKEPVASVPIPKPVPVTPDNKDEKIPQVEIKIEDVDVCKENAKNNEMTTEALNSEPKKPKMQLQYNYKADQWSPLNQEGKMIYDRDFLLQLQFSNNSVSKPQGLPNLPDIILDKPTLMSSAKRNDMGNTVPDFTPDFFQTMSGRSGSSQMIKKRNSQQGPRNDGPKKIIKTVSISQDIKLHKAENAWEPGRKVETAKNEEVDETEARTQEIYKRVKSILNKLTPQKFQTLLKQVQDLNIDTETRLKGVTDLIFEKAVSEPAFSVAYANMCRYLMQLKVPSDSKPGEKVNFRVILLTKCQREFEKDKDVEIDLEARQKKIDEADSEDVKKQLQEEMEIAATTARRRSIGNIRFIGELFKLKMLTENIMHDCVFKLLRSRDEENLECLCRLLTTIGKELDTEKAKPRVDQYFQKMQKIVGEKKTSSRVRFMLQDVIDLRLCNWVPRREDNNPKTIDQIHKEAAKENAQKNFLLSQNPPQSSNKQSRDGGRPRGSGPPNRGGPQQNNQRNDDGWNTVASKPLRNIDLSKMKITKTTVDENIQLGPGGGSSRFGVWGRGSSGGGHTKSSSQEGESPANAPANRFTGLRTEEEGGRPFGRGISPARSDSRNRGQGGGFGRGRLTPRSSMEGERDRAIANVRNLTGRTSNPASRESSRSREPRMDKPEAAPVPGILSEDEMEKKTKTIIDEYLHINDVKEALMCVSEISNPATVHLFIEFSINHVLERSSIARQQTGNLHHELVSKKIISVDSYLKGLNQTLQIAEDMEIDIPKIWQYLGELIGPMIQDGSVPLNFLKQACEPLQASGKSGVVVAAVLHDASQRLGHKKVATLWKSSGLQWTDFVAAENVTEFLADKKLEFTVAADSQPSTPVDKVSFETIQEQLLVRLRDVNFDNEHMFDWIEANIPDESTKNPKFIRTLMTAVCKSAVSEGPNYKVNENVIKQRQSLLVKYLDSQQEFEIQALYALQAFVNELQHPGGVLRTFFETLYDEDIISEDAFNQWSNSNDPAEQEGKGVAMKQVVQFFAWLKEGEQDES</sequence>
<feature type="compositionally biased region" description="Low complexity" evidence="6">
    <location>
        <begin position="198"/>
        <end position="207"/>
    </location>
</feature>
<dbReference type="InterPro" id="IPR003891">
    <property type="entry name" value="Initiation_fac_eIF4g_MI"/>
</dbReference>
<dbReference type="Proteomes" id="UP001347796">
    <property type="component" value="Unassembled WGS sequence"/>
</dbReference>
<dbReference type="SMART" id="SM00515">
    <property type="entry name" value="eIF5C"/>
    <property type="match status" value="1"/>
</dbReference>
<evidence type="ECO:0000256" key="3">
    <source>
        <dbReference type="ARBA" id="ARBA00022553"/>
    </source>
</evidence>
<feature type="region of interest" description="Disordered" evidence="6">
    <location>
        <begin position="794"/>
        <end position="819"/>
    </location>
</feature>
<reference evidence="9 10" key="1">
    <citation type="submission" date="2024-01" db="EMBL/GenBank/DDBJ databases">
        <title>The genome of the rayed Mediterranean limpet Patella caerulea (Linnaeus, 1758).</title>
        <authorList>
            <person name="Anh-Thu Weber A."/>
            <person name="Halstead-Nussloch G."/>
        </authorList>
    </citation>
    <scope>NUCLEOTIDE SEQUENCE [LARGE SCALE GENOMIC DNA]</scope>
    <source>
        <strain evidence="9">AATW-2023a</strain>
        <tissue evidence="9">Whole specimen</tissue>
    </source>
</reference>
<dbReference type="Pfam" id="PF02847">
    <property type="entry name" value="MA3"/>
    <property type="match status" value="1"/>
</dbReference>
<dbReference type="FunFam" id="1.25.40.180:FF:000042">
    <property type="entry name" value="Eukaryotic translation initiation factor 4 gamma"/>
    <property type="match status" value="1"/>
</dbReference>
<evidence type="ECO:0000256" key="4">
    <source>
        <dbReference type="ARBA" id="ARBA00022845"/>
    </source>
</evidence>
<organism evidence="9 10">
    <name type="scientific">Patella caerulea</name>
    <name type="common">Rayed Mediterranean limpet</name>
    <dbReference type="NCBI Taxonomy" id="87958"/>
    <lineage>
        <taxon>Eukaryota</taxon>
        <taxon>Metazoa</taxon>
        <taxon>Spiralia</taxon>
        <taxon>Lophotrochozoa</taxon>
        <taxon>Mollusca</taxon>
        <taxon>Gastropoda</taxon>
        <taxon>Patellogastropoda</taxon>
        <taxon>Patelloidea</taxon>
        <taxon>Patellidae</taxon>
        <taxon>Patella</taxon>
    </lineage>
</organism>
<dbReference type="FunFam" id="1.25.40.180:FF:000001">
    <property type="entry name" value="Eukaryotic translation initiation factor 4 gamma, 3, putative"/>
    <property type="match status" value="1"/>
</dbReference>
<evidence type="ECO:0000313" key="10">
    <source>
        <dbReference type="Proteomes" id="UP001347796"/>
    </source>
</evidence>
<protein>
    <submittedName>
        <fullName evidence="9">Uncharacterized protein</fullName>
    </submittedName>
</protein>
<evidence type="ECO:0000256" key="5">
    <source>
        <dbReference type="ARBA" id="ARBA00022917"/>
    </source>
</evidence>
<feature type="compositionally biased region" description="Polar residues" evidence="6">
    <location>
        <begin position="469"/>
        <end position="479"/>
    </location>
</feature>
<feature type="region of interest" description="Disordered" evidence="6">
    <location>
        <begin position="198"/>
        <end position="222"/>
    </location>
</feature>
<dbReference type="SUPFAM" id="SSF48371">
    <property type="entry name" value="ARM repeat"/>
    <property type="match status" value="3"/>
</dbReference>
<dbReference type="InterPro" id="IPR003890">
    <property type="entry name" value="MIF4G-like_typ-3"/>
</dbReference>
<dbReference type="EMBL" id="JAZGQO010000010">
    <property type="protein sequence ID" value="KAK6174829.1"/>
    <property type="molecule type" value="Genomic_DNA"/>
</dbReference>
<dbReference type="PROSITE" id="PS51366">
    <property type="entry name" value="MI"/>
    <property type="match status" value="1"/>
</dbReference>
<feature type="domain" description="W2" evidence="7">
    <location>
        <begin position="1518"/>
        <end position="1684"/>
    </location>
</feature>
<feature type="compositionally biased region" description="Polar residues" evidence="6">
    <location>
        <begin position="12"/>
        <end position="22"/>
    </location>
</feature>
<dbReference type="PANTHER" id="PTHR23253:SF78">
    <property type="entry name" value="EUKARYOTIC TRANSLATION INITIATION FACTOR 4G1, ISOFORM B-RELATED"/>
    <property type="match status" value="1"/>
</dbReference>
<dbReference type="Pfam" id="PF02854">
    <property type="entry name" value="MIF4G"/>
    <property type="match status" value="1"/>
</dbReference>
<keyword evidence="2" id="KW-0396">Initiation factor</keyword>
<dbReference type="PROSITE" id="PS51363">
    <property type="entry name" value="W2"/>
    <property type="match status" value="1"/>
</dbReference>
<feature type="compositionally biased region" description="Low complexity" evidence="6">
    <location>
        <begin position="557"/>
        <end position="566"/>
    </location>
</feature>
<dbReference type="CDD" id="cd11559">
    <property type="entry name" value="W2_eIF4G1_like"/>
    <property type="match status" value="1"/>
</dbReference>
<feature type="compositionally biased region" description="Low complexity" evidence="6">
    <location>
        <begin position="250"/>
        <end position="270"/>
    </location>
</feature>
<dbReference type="Pfam" id="PF02020">
    <property type="entry name" value="W2"/>
    <property type="match status" value="1"/>
</dbReference>
<evidence type="ECO:0000256" key="1">
    <source>
        <dbReference type="ARBA" id="ARBA00005775"/>
    </source>
</evidence>
<feature type="region of interest" description="Disordered" evidence="6">
    <location>
        <begin position="290"/>
        <end position="311"/>
    </location>
</feature>
<feature type="compositionally biased region" description="Basic and acidic residues" evidence="6">
    <location>
        <begin position="576"/>
        <end position="603"/>
    </location>
</feature>
<gene>
    <name evidence="9" type="ORF">SNE40_013400</name>
</gene>
<comment type="similarity">
    <text evidence="1">Belongs to the eukaryotic initiation factor 4G family.</text>
</comment>
<keyword evidence="10" id="KW-1185">Reference proteome</keyword>
<dbReference type="Gene3D" id="1.25.40.180">
    <property type="match status" value="3"/>
</dbReference>
<evidence type="ECO:0000313" key="9">
    <source>
        <dbReference type="EMBL" id="KAK6174829.1"/>
    </source>
</evidence>
<dbReference type="InterPro" id="IPR003307">
    <property type="entry name" value="W2_domain"/>
</dbReference>
<proteinExistence type="inferred from homology"/>
<feature type="compositionally biased region" description="Basic and acidic residues" evidence="6">
    <location>
        <begin position="1302"/>
        <end position="1315"/>
    </location>
</feature>
<dbReference type="PANTHER" id="PTHR23253">
    <property type="entry name" value="EUKARYOTIC TRANSLATION INITIATION FACTOR 4 GAMMA"/>
    <property type="match status" value="1"/>
</dbReference>
<keyword evidence="3" id="KW-0597">Phosphoprotein</keyword>
<evidence type="ECO:0000256" key="2">
    <source>
        <dbReference type="ARBA" id="ARBA00022540"/>
    </source>
</evidence>
<name>A0AAN8JI70_PATCE</name>
<dbReference type="GO" id="GO:0006417">
    <property type="term" value="P:regulation of translation"/>
    <property type="evidence" value="ECO:0007669"/>
    <property type="project" value="UniProtKB-KW"/>
</dbReference>
<feature type="compositionally biased region" description="Low complexity" evidence="6">
    <location>
        <begin position="1144"/>
        <end position="1158"/>
    </location>
</feature>
<evidence type="ECO:0000259" key="7">
    <source>
        <dbReference type="PROSITE" id="PS51363"/>
    </source>
</evidence>
<feature type="compositionally biased region" description="Low complexity" evidence="6">
    <location>
        <begin position="76"/>
        <end position="89"/>
    </location>
</feature>
<feature type="compositionally biased region" description="Low complexity" evidence="6">
    <location>
        <begin position="26"/>
        <end position="37"/>
    </location>
</feature>